<organism evidence="1">
    <name type="scientific">Candidatus Methanophaga sp. ANME-1 ERB7</name>
    <dbReference type="NCBI Taxonomy" id="2759913"/>
    <lineage>
        <taxon>Archaea</taxon>
        <taxon>Methanobacteriati</taxon>
        <taxon>Methanobacteriota</taxon>
        <taxon>Stenosarchaea group</taxon>
        <taxon>Methanomicrobia</taxon>
        <taxon>Candidatus Methanophagales</taxon>
        <taxon>Candidatus Methanophagaceae</taxon>
        <taxon>Candidatus Methanophaga</taxon>
    </lineage>
</organism>
<accession>A0A7G9Z9A1</accession>
<dbReference type="EMBL" id="MT631670">
    <property type="protein sequence ID" value="QNO56835.1"/>
    <property type="molecule type" value="Genomic_DNA"/>
</dbReference>
<gene>
    <name evidence="1" type="ORF">IPLBMFHP_00021</name>
</gene>
<name>A0A7G9Z9A1_9EURY</name>
<proteinExistence type="predicted"/>
<protein>
    <submittedName>
        <fullName evidence="1">Uncharacterized protein</fullName>
    </submittedName>
</protein>
<dbReference type="AlphaFoldDB" id="A0A7G9Z9A1"/>
<sequence length="57" mass="6865">MIRKNWLEELHRVLKSDGILFATAEHLNPKEFMNIFAKGNLFTLIEQRGEVYRFKRD</sequence>
<reference evidence="1" key="1">
    <citation type="submission" date="2020-06" db="EMBL/GenBank/DDBJ databases">
        <title>Unique genomic features of the anaerobic methanotrophic archaea.</title>
        <authorList>
            <person name="Chadwick G.L."/>
            <person name="Skennerton C.T."/>
            <person name="Laso-Perez R."/>
            <person name="Leu A.O."/>
            <person name="Speth D.R."/>
            <person name="Yu H."/>
            <person name="Morgan-Lang C."/>
            <person name="Hatzenpichler R."/>
            <person name="Goudeau D."/>
            <person name="Malmstrom R."/>
            <person name="Brazelton W.J."/>
            <person name="Woyke T."/>
            <person name="Hallam S.J."/>
            <person name="Tyson G.W."/>
            <person name="Wegener G."/>
            <person name="Boetius A."/>
            <person name="Orphan V."/>
        </authorList>
    </citation>
    <scope>NUCLEOTIDE SEQUENCE</scope>
</reference>
<evidence type="ECO:0000313" key="1">
    <source>
        <dbReference type="EMBL" id="QNO56835.1"/>
    </source>
</evidence>